<dbReference type="EMBL" id="AUSU01008809">
    <property type="protein sequence ID" value="EPS58902.1"/>
    <property type="molecule type" value="Genomic_DNA"/>
</dbReference>
<keyword evidence="2" id="KW-1185">Reference proteome</keyword>
<organism evidence="1 2">
    <name type="scientific">Genlisea aurea</name>
    <dbReference type="NCBI Taxonomy" id="192259"/>
    <lineage>
        <taxon>Eukaryota</taxon>
        <taxon>Viridiplantae</taxon>
        <taxon>Streptophyta</taxon>
        <taxon>Embryophyta</taxon>
        <taxon>Tracheophyta</taxon>
        <taxon>Spermatophyta</taxon>
        <taxon>Magnoliopsida</taxon>
        <taxon>eudicotyledons</taxon>
        <taxon>Gunneridae</taxon>
        <taxon>Pentapetalae</taxon>
        <taxon>asterids</taxon>
        <taxon>lamiids</taxon>
        <taxon>Lamiales</taxon>
        <taxon>Lentibulariaceae</taxon>
        <taxon>Genlisea</taxon>
    </lineage>
</organism>
<gene>
    <name evidence="1" type="ORF">M569_15910</name>
</gene>
<reference evidence="1 2" key="1">
    <citation type="journal article" date="2013" name="BMC Genomics">
        <title>The miniature genome of a carnivorous plant Genlisea aurea contains a low number of genes and short non-coding sequences.</title>
        <authorList>
            <person name="Leushkin E.V."/>
            <person name="Sutormin R.A."/>
            <person name="Nabieva E.R."/>
            <person name="Penin A.A."/>
            <person name="Kondrashov A.S."/>
            <person name="Logacheva M.D."/>
        </authorList>
    </citation>
    <scope>NUCLEOTIDE SEQUENCE [LARGE SCALE GENOMIC DNA]</scope>
</reference>
<evidence type="ECO:0000313" key="2">
    <source>
        <dbReference type="Proteomes" id="UP000015453"/>
    </source>
</evidence>
<dbReference type="Proteomes" id="UP000015453">
    <property type="component" value="Unassembled WGS sequence"/>
</dbReference>
<sequence>MLLGGLIGLDVKLRLSCEVGEKRFASEAFLRRFLPEFRSLLLCVFLGELARLPLGGDPGNDRSELK</sequence>
<proteinExistence type="predicted"/>
<accession>S8DHT0</accession>
<name>S8DHT0_9LAMI</name>
<evidence type="ECO:0000313" key="1">
    <source>
        <dbReference type="EMBL" id="EPS58902.1"/>
    </source>
</evidence>
<protein>
    <submittedName>
        <fullName evidence="1">Uncharacterized protein</fullName>
    </submittedName>
</protein>
<comment type="caution">
    <text evidence="1">The sequence shown here is derived from an EMBL/GenBank/DDBJ whole genome shotgun (WGS) entry which is preliminary data.</text>
</comment>
<dbReference type="AlphaFoldDB" id="S8DHT0"/>